<feature type="region of interest" description="Disordered" evidence="1">
    <location>
        <begin position="149"/>
        <end position="172"/>
    </location>
</feature>
<dbReference type="InterPro" id="IPR053021">
    <property type="entry name" value="Chloroplast_ADK"/>
</dbReference>
<evidence type="ECO:0000313" key="4">
    <source>
        <dbReference type="EMBL" id="CAE0479383.1"/>
    </source>
</evidence>
<dbReference type="InterPro" id="IPR018962">
    <property type="entry name" value="DUF1995"/>
</dbReference>
<feature type="signal peptide" evidence="2">
    <location>
        <begin position="1"/>
        <end position="20"/>
    </location>
</feature>
<organism evidence="4">
    <name type="scientific">Chaetoceros debilis</name>
    <dbReference type="NCBI Taxonomy" id="122233"/>
    <lineage>
        <taxon>Eukaryota</taxon>
        <taxon>Sar</taxon>
        <taxon>Stramenopiles</taxon>
        <taxon>Ochrophyta</taxon>
        <taxon>Bacillariophyta</taxon>
        <taxon>Coscinodiscophyceae</taxon>
        <taxon>Chaetocerotophycidae</taxon>
        <taxon>Chaetocerotales</taxon>
        <taxon>Chaetocerotaceae</taxon>
        <taxon>Chaetoceros</taxon>
    </lineage>
</organism>
<dbReference type="EMBL" id="HBIO01031620">
    <property type="protein sequence ID" value="CAE0479383.1"/>
    <property type="molecule type" value="Transcribed_RNA"/>
</dbReference>
<feature type="compositionally biased region" description="Acidic residues" evidence="1">
    <location>
        <begin position="149"/>
        <end position="166"/>
    </location>
</feature>
<dbReference type="PANTHER" id="PTHR35509">
    <property type="entry name" value="DOMAIN PROTEIN, PUTATIVE (DUF1995)-RELATED"/>
    <property type="match status" value="1"/>
</dbReference>
<sequence>MIRLSIAIIQFLALAQHGASFAPQNIRCGVSQHHASSTPLSSTAAGAGFGQATELPDSLDDSAILAAQGCVTYMNDAGPMQRCRVDFDTSIGDETYTTLKSSTEFMQKFVTALCYETIPGVQDMRQNEMMALVQAKVELSQIYAEEGISDEEDGDDFQEEASEEEEQKPTNPRIEELRRIIYNGGRALPEDPSTPLWTGPKARVYFPDEGSAALARRDWAPQAANPEEAVVPPCVEFSSCGGVQMQDISNDVLIFFFCPRASEAEFVEEALLKSEDQLGDKLKLTVMVNPLLVDMGVTGFGMAGRMLRERLIDPLMPTYYLRTLSWGALTRLYPRQFTVWQEDTNEDDGYRMIKSMSRLPSNPEVEDIYDYENGNANDPEKSQGFGALNALGDFVNGMMRL</sequence>
<protein>
    <recommendedName>
        <fullName evidence="3">DUF1995 domain-containing protein</fullName>
    </recommendedName>
</protein>
<evidence type="ECO:0000259" key="3">
    <source>
        <dbReference type="Pfam" id="PF09353"/>
    </source>
</evidence>
<name>A0A7S3QJR9_9STRA</name>
<evidence type="ECO:0000256" key="1">
    <source>
        <dbReference type="SAM" id="MobiDB-lite"/>
    </source>
</evidence>
<evidence type="ECO:0000256" key="2">
    <source>
        <dbReference type="SAM" id="SignalP"/>
    </source>
</evidence>
<feature type="domain" description="DUF1995" evidence="3">
    <location>
        <begin position="198"/>
        <end position="366"/>
    </location>
</feature>
<dbReference type="PANTHER" id="PTHR35509:SF1">
    <property type="entry name" value="DOMAIN PROTEIN, PUTATIVE (DUF1995)-RELATED"/>
    <property type="match status" value="1"/>
</dbReference>
<proteinExistence type="predicted"/>
<reference evidence="4" key="1">
    <citation type="submission" date="2021-01" db="EMBL/GenBank/DDBJ databases">
        <authorList>
            <person name="Corre E."/>
            <person name="Pelletier E."/>
            <person name="Niang G."/>
            <person name="Scheremetjew M."/>
            <person name="Finn R."/>
            <person name="Kale V."/>
            <person name="Holt S."/>
            <person name="Cochrane G."/>
            <person name="Meng A."/>
            <person name="Brown T."/>
            <person name="Cohen L."/>
        </authorList>
    </citation>
    <scope>NUCLEOTIDE SEQUENCE</scope>
    <source>
        <strain evidence="4">MM31A-1</strain>
    </source>
</reference>
<dbReference type="Pfam" id="PF09353">
    <property type="entry name" value="DUF1995"/>
    <property type="match status" value="1"/>
</dbReference>
<dbReference type="AlphaFoldDB" id="A0A7S3QJR9"/>
<feature type="chain" id="PRO_5031443286" description="DUF1995 domain-containing protein" evidence="2">
    <location>
        <begin position="21"/>
        <end position="401"/>
    </location>
</feature>
<accession>A0A7S3QJR9</accession>
<keyword evidence="2" id="KW-0732">Signal</keyword>
<gene>
    <name evidence="4" type="ORF">CDEB00056_LOCUS24237</name>
</gene>